<feature type="region of interest" description="Disordered" evidence="1">
    <location>
        <begin position="557"/>
        <end position="591"/>
    </location>
</feature>
<gene>
    <name evidence="4" type="ORF">FA014_15310</name>
</gene>
<feature type="region of interest" description="Disordered" evidence="1">
    <location>
        <begin position="278"/>
        <end position="323"/>
    </location>
</feature>
<feature type="compositionally biased region" description="Low complexity" evidence="1">
    <location>
        <begin position="564"/>
        <end position="591"/>
    </location>
</feature>
<feature type="domain" description="Calcineurin-like phosphoesterase" evidence="3">
    <location>
        <begin position="327"/>
        <end position="492"/>
    </location>
</feature>
<feature type="compositionally biased region" description="Low complexity" evidence="1">
    <location>
        <begin position="292"/>
        <end position="315"/>
    </location>
</feature>
<feature type="compositionally biased region" description="Pro residues" evidence="1">
    <location>
        <begin position="1"/>
        <end position="16"/>
    </location>
</feature>
<dbReference type="AlphaFoldDB" id="A0A7Z8NNN7"/>
<keyword evidence="2" id="KW-0472">Membrane</keyword>
<name>A0A7Z8NNN7_9CELL</name>
<dbReference type="InterPro" id="IPR004843">
    <property type="entry name" value="Calcineurin-like_PHP"/>
</dbReference>
<comment type="caution">
    <text evidence="4">The sequence shown here is derived from an EMBL/GenBank/DDBJ whole genome shotgun (WGS) entry which is preliminary data.</text>
</comment>
<dbReference type="InterPro" id="IPR029052">
    <property type="entry name" value="Metallo-depent_PP-like"/>
</dbReference>
<dbReference type="OrthoDB" id="5241348at2"/>
<dbReference type="RefSeq" id="WP_154730520.1">
    <property type="nucleotide sequence ID" value="NZ_SZYE01000156.1"/>
</dbReference>
<dbReference type="EMBL" id="SZYE01000156">
    <property type="protein sequence ID" value="TKR22655.1"/>
    <property type="molecule type" value="Genomic_DNA"/>
</dbReference>
<evidence type="ECO:0000259" key="3">
    <source>
        <dbReference type="Pfam" id="PF00149"/>
    </source>
</evidence>
<sequence length="591" mass="61527">MPGPDAPAPDAPPSPAAAPDRAGRRRRWVVRALLAVVALLAALVFGVTTATAESSFGPHEARYDVTTDATVTVDLGPLGTLQIDSPLPLGLGARVTVEEIPADVDALHGVDTLQALTGDLSSYLQFFTGPQATIEDAARALVANALWRTLAALVVLVAVWTAGWWLLGAARRAELGARLTPHAAQLTAGGLAVVLVGTLVTASERGDAAERTSSQRTSAVFDGTPLEGARITGRLGGIVDTYGGLVVKAFQDNEDFYDRADGALVAAWDDWEARRATVEAAADHDADDEDGAGSPAGDPTPDATATAGSSAAPTPEESTDEEAEPLTLLVISDLHCNVGMAPLITSLVERSGAEVVLDAGDTTMNGTSVEQYCVTTFARAVPRGVDLVTAPGNHDSAETTAQYARAGATVLDGGVIDVRGMRILGDKDPKATRLITTQTQDESYAEVGERLSDVACDEPDGVDLVLFHNPRTAPALLADGCVPALVSGHMHTRTDPEQIGEGIRYISSSTAGAQENEPRIGPLKGTAEMTLLRWDPDSRQILDWQLVEIGTDASAVVHDPEPWPEVVPVPEEADEVPTATPTGAATAPAQG</sequence>
<dbReference type="Proteomes" id="UP000308121">
    <property type="component" value="Unassembled WGS sequence"/>
</dbReference>
<accession>A0A7Z8NNN7</accession>
<dbReference type="GO" id="GO:0016787">
    <property type="term" value="F:hydrolase activity"/>
    <property type="evidence" value="ECO:0007669"/>
    <property type="project" value="InterPro"/>
</dbReference>
<dbReference type="Gene3D" id="3.60.21.10">
    <property type="match status" value="1"/>
</dbReference>
<feature type="region of interest" description="Disordered" evidence="1">
    <location>
        <begin position="1"/>
        <end position="22"/>
    </location>
</feature>
<organism evidence="4 5">
    <name type="scientific">Cellulomonas hominis</name>
    <dbReference type="NCBI Taxonomy" id="156981"/>
    <lineage>
        <taxon>Bacteria</taxon>
        <taxon>Bacillati</taxon>
        <taxon>Actinomycetota</taxon>
        <taxon>Actinomycetes</taxon>
        <taxon>Micrococcales</taxon>
        <taxon>Cellulomonadaceae</taxon>
        <taxon>Cellulomonas</taxon>
    </lineage>
</organism>
<feature type="transmembrane region" description="Helical" evidence="2">
    <location>
        <begin position="28"/>
        <end position="48"/>
    </location>
</feature>
<reference evidence="4 5" key="1">
    <citation type="submission" date="2019-05" db="EMBL/GenBank/DDBJ databases">
        <title>Genome sequence of Cellulomonas hominis strain CS1.</title>
        <authorList>
            <person name="Belmont J."/>
            <person name="Maclea K.S."/>
        </authorList>
    </citation>
    <scope>NUCLEOTIDE SEQUENCE [LARGE SCALE GENOMIC DNA]</scope>
    <source>
        <strain evidence="4 5">CS1</strain>
    </source>
</reference>
<evidence type="ECO:0000313" key="4">
    <source>
        <dbReference type="EMBL" id="TKR22655.1"/>
    </source>
</evidence>
<protein>
    <submittedName>
        <fullName evidence="4">Metallophosphoesterase</fullName>
    </submittedName>
</protein>
<dbReference type="CDD" id="cd00838">
    <property type="entry name" value="MPP_superfamily"/>
    <property type="match status" value="1"/>
</dbReference>
<dbReference type="SUPFAM" id="SSF56300">
    <property type="entry name" value="Metallo-dependent phosphatases"/>
    <property type="match status" value="1"/>
</dbReference>
<feature type="transmembrane region" description="Helical" evidence="2">
    <location>
        <begin position="179"/>
        <end position="200"/>
    </location>
</feature>
<proteinExistence type="predicted"/>
<dbReference type="Pfam" id="PF00149">
    <property type="entry name" value="Metallophos"/>
    <property type="match status" value="1"/>
</dbReference>
<evidence type="ECO:0000313" key="5">
    <source>
        <dbReference type="Proteomes" id="UP000308121"/>
    </source>
</evidence>
<feature type="transmembrane region" description="Helical" evidence="2">
    <location>
        <begin position="145"/>
        <end position="167"/>
    </location>
</feature>
<evidence type="ECO:0000256" key="1">
    <source>
        <dbReference type="SAM" id="MobiDB-lite"/>
    </source>
</evidence>
<keyword evidence="2" id="KW-0812">Transmembrane</keyword>
<keyword evidence="2" id="KW-1133">Transmembrane helix</keyword>
<evidence type="ECO:0000256" key="2">
    <source>
        <dbReference type="SAM" id="Phobius"/>
    </source>
</evidence>